<keyword evidence="14" id="KW-1185">Reference proteome</keyword>
<protein>
    <submittedName>
        <fullName evidence="13">GPI ethanolamine phosphate transferase 3</fullName>
    </submittedName>
</protein>
<feature type="transmembrane region" description="Helical" evidence="12">
    <location>
        <begin position="594"/>
        <end position="611"/>
    </location>
</feature>
<proteinExistence type="inferred from homology"/>
<evidence type="ECO:0000313" key="13">
    <source>
        <dbReference type="EMBL" id="PSC72222.1"/>
    </source>
</evidence>
<evidence type="ECO:0000256" key="4">
    <source>
        <dbReference type="ARBA" id="ARBA00022502"/>
    </source>
</evidence>
<dbReference type="InterPro" id="IPR002591">
    <property type="entry name" value="Phosphodiest/P_Trfase"/>
</dbReference>
<accession>A0A2P6VDR9</accession>
<feature type="region of interest" description="Disordered" evidence="11">
    <location>
        <begin position="991"/>
        <end position="1017"/>
    </location>
</feature>
<feature type="transmembrane region" description="Helical" evidence="12">
    <location>
        <begin position="896"/>
        <end position="918"/>
    </location>
</feature>
<dbReference type="GO" id="GO:0051377">
    <property type="term" value="F:mannose-ethanolamine phosphotransferase activity"/>
    <property type="evidence" value="ECO:0007669"/>
    <property type="project" value="InterPro"/>
</dbReference>
<keyword evidence="4" id="KW-0337">GPI-anchor biosynthesis</keyword>
<evidence type="ECO:0000256" key="9">
    <source>
        <dbReference type="ARBA" id="ARBA00023136"/>
    </source>
</evidence>
<evidence type="ECO:0000256" key="8">
    <source>
        <dbReference type="ARBA" id="ARBA00022989"/>
    </source>
</evidence>
<dbReference type="CDD" id="cd16023">
    <property type="entry name" value="GPI_EPT_3"/>
    <property type="match status" value="1"/>
</dbReference>
<evidence type="ECO:0000256" key="1">
    <source>
        <dbReference type="ARBA" id="ARBA00004477"/>
    </source>
</evidence>
<dbReference type="GO" id="GO:0005789">
    <property type="term" value="C:endoplasmic reticulum membrane"/>
    <property type="evidence" value="ECO:0007669"/>
    <property type="project" value="UniProtKB-SubCell"/>
</dbReference>
<feature type="transmembrane region" description="Helical" evidence="12">
    <location>
        <begin position="938"/>
        <end position="960"/>
    </location>
</feature>
<dbReference type="Proteomes" id="UP000239649">
    <property type="component" value="Unassembled WGS sequence"/>
</dbReference>
<comment type="subcellular location">
    <subcellularLocation>
        <location evidence="1">Endoplasmic reticulum membrane</location>
        <topology evidence="1">Multi-pass membrane protein</topology>
    </subcellularLocation>
</comment>
<evidence type="ECO:0000256" key="5">
    <source>
        <dbReference type="ARBA" id="ARBA00022679"/>
    </source>
</evidence>
<keyword evidence="7" id="KW-0256">Endoplasmic reticulum</keyword>
<dbReference type="PANTHER" id="PTHR23071">
    <property type="entry name" value="PHOSPHATIDYLINOSITOL GLYCAN"/>
    <property type="match status" value="1"/>
</dbReference>
<keyword evidence="5 13" id="KW-0808">Transferase</keyword>
<feature type="compositionally biased region" description="Basic residues" evidence="11">
    <location>
        <begin position="997"/>
        <end position="1008"/>
    </location>
</feature>
<dbReference type="UniPathway" id="UPA00196"/>
<comment type="similarity">
    <text evidence="3">Belongs to the PIGG/PIGN/PIGO family. PIGO subfamily.</text>
</comment>
<evidence type="ECO:0000313" key="14">
    <source>
        <dbReference type="Proteomes" id="UP000239649"/>
    </source>
</evidence>
<evidence type="ECO:0000256" key="7">
    <source>
        <dbReference type="ARBA" id="ARBA00022824"/>
    </source>
</evidence>
<feature type="transmembrane region" description="Helical" evidence="12">
    <location>
        <begin position="1061"/>
        <end position="1082"/>
    </location>
</feature>
<evidence type="ECO:0000256" key="2">
    <source>
        <dbReference type="ARBA" id="ARBA00004687"/>
    </source>
</evidence>
<keyword evidence="6 12" id="KW-0812">Transmembrane</keyword>
<gene>
    <name evidence="13" type="ORF">C2E20_4617</name>
</gene>
<evidence type="ECO:0000256" key="10">
    <source>
        <dbReference type="ARBA" id="ARBA00023180"/>
    </source>
</evidence>
<dbReference type="STRING" id="554055.A0A2P6VDR9"/>
<dbReference type="AlphaFoldDB" id="A0A2P6VDR9"/>
<dbReference type="Gene3D" id="3.40.720.10">
    <property type="entry name" value="Alkaline Phosphatase, subunit A"/>
    <property type="match status" value="1"/>
</dbReference>
<organism evidence="13 14">
    <name type="scientific">Micractinium conductrix</name>
    <dbReference type="NCBI Taxonomy" id="554055"/>
    <lineage>
        <taxon>Eukaryota</taxon>
        <taxon>Viridiplantae</taxon>
        <taxon>Chlorophyta</taxon>
        <taxon>core chlorophytes</taxon>
        <taxon>Trebouxiophyceae</taxon>
        <taxon>Chlorellales</taxon>
        <taxon>Chlorellaceae</taxon>
        <taxon>Chlorella clade</taxon>
        <taxon>Micractinium</taxon>
    </lineage>
</organism>
<dbReference type="InterPro" id="IPR017850">
    <property type="entry name" value="Alkaline_phosphatase_core_sf"/>
</dbReference>
<feature type="transmembrane region" description="Helical" evidence="12">
    <location>
        <begin position="12"/>
        <end position="32"/>
    </location>
</feature>
<keyword evidence="8 12" id="KW-1133">Transmembrane helix</keyword>
<dbReference type="SUPFAM" id="SSF53649">
    <property type="entry name" value="Alkaline phosphatase-like"/>
    <property type="match status" value="1"/>
</dbReference>
<evidence type="ECO:0000256" key="6">
    <source>
        <dbReference type="ARBA" id="ARBA00022692"/>
    </source>
</evidence>
<reference evidence="13 14" key="1">
    <citation type="journal article" date="2018" name="Plant J.">
        <title>Genome sequences of Chlorella sorokiniana UTEX 1602 and Micractinium conductrix SAG 241.80: implications to maltose excretion by a green alga.</title>
        <authorList>
            <person name="Arriola M.B."/>
            <person name="Velmurugan N."/>
            <person name="Zhang Y."/>
            <person name="Plunkett M.H."/>
            <person name="Hondzo H."/>
            <person name="Barney B.M."/>
        </authorList>
    </citation>
    <scope>NUCLEOTIDE SEQUENCE [LARGE SCALE GENOMIC DNA]</scope>
    <source>
        <strain evidence="13 14">SAG 241.80</strain>
    </source>
</reference>
<feature type="transmembrane region" description="Helical" evidence="12">
    <location>
        <begin position="695"/>
        <end position="716"/>
    </location>
</feature>
<dbReference type="InterPro" id="IPR037675">
    <property type="entry name" value="PIG-O_N"/>
</dbReference>
<name>A0A2P6VDR9_9CHLO</name>
<evidence type="ECO:0000256" key="11">
    <source>
        <dbReference type="SAM" id="MobiDB-lite"/>
    </source>
</evidence>
<dbReference type="Pfam" id="PF01663">
    <property type="entry name" value="Phosphodiest"/>
    <property type="match status" value="1"/>
</dbReference>
<keyword evidence="9 12" id="KW-0472">Membrane</keyword>
<evidence type="ECO:0000256" key="3">
    <source>
        <dbReference type="ARBA" id="ARBA00008695"/>
    </source>
</evidence>
<keyword evidence="10" id="KW-0325">Glycoprotein</keyword>
<dbReference type="GO" id="GO:0006506">
    <property type="term" value="P:GPI anchor biosynthetic process"/>
    <property type="evidence" value="ECO:0007669"/>
    <property type="project" value="UniProtKB-UniPathway"/>
</dbReference>
<dbReference type="InterPro" id="IPR039524">
    <property type="entry name" value="PIGO/GPI13"/>
</dbReference>
<comment type="caution">
    <text evidence="13">The sequence shown here is derived from an EMBL/GenBank/DDBJ whole genome shotgun (WGS) entry which is preliminary data.</text>
</comment>
<dbReference type="OrthoDB" id="272139at2759"/>
<sequence>MLRELSRRPGRCLALLGLLYAAALALFIYGFLLTRVHLDQRNPDPPWAPPGSGGESGAAAARPQAPYDRVVWLMIDALRYDMVVADGRYMCSPQQAVCHQGHMPFLSALARRQDAARAFMFVSDAPTTTTQRLKALATGGLPSFFDISNSFTAGAVSDDNLMDQLAAAGKHMAFLGDTTWGQLFPRQWAWSRPYPCFNVKDLHTVDDGVWEHLLPALRAPNGSSDAANASLPAWDGLLVAHYLGVDHCGHSHGVGSEEMADKLRQMDGHVRQVVGALLDQAGPGGAHQRTLLLVSGDHGQTLGGDHGGGSPEEVDSALVAVDMGALHEAGGLLEHSTESGRNAVAPIEVFVAAPAACRTRCDCGVERNQCMPDLPQTDLTPTLAALLGVPMPFGNLGKLSAELWQLTATRDSASSGSSSGPAGKEWQSGLAGAVLANARQVQRYLLTYAATSGASFSRAATAHLEALYAVAVAPTADVASQIASCYAYLAAAAEVARQQWTQFNEPAMLAGLSLFAAALALHAAVARHSWSGGSSAPGSGRGSVSSSVTEQLVARVGRWRLPVPTLRACLAKAALAHCLGIFSFFYLLNEGKTVCGLVAAACLALALATARAARAAGQPLRKVVVLGVMALRCNAMMAVLGVAHHTGQGFWARLTVHDPQPEGDVERGWHGKLARMKDIGGMVLARAGVYRLPPAALVVGQHVLLCTLPLVALALLTDRLQRGGKRGGLQRLLALAAFASVAAYQHAEDAAARGLLPQGTSLAQLVGAHLWPLLPGELAARAHALTSTVVAPVLAAWPEAGVLGGRLVALPLSTLLPHATYAVGGAAAVLWVAQVAARQLRGAAAATAAAQLLLAAVLQVSDRQAPLILLLALLEVAAIARLLARRARLLPSAAGVGGEAGVLLALVAAQLFYATGHLCEFAGLQYTAGFIGSEDFHLLRSASLMALNTFGGFALALLALPAVVQYAVEDAGEGAAAGAAGGGGDAAAAAAGTGTTKGKRSPAKRGRGKGGGSAASPQTSALRAALLTAGLVRAAAAFCAALSAGVQRRHLYAWALFAPRFAFEACFLAVADLLLAGTAALAA</sequence>
<dbReference type="EMBL" id="LHPF02000011">
    <property type="protein sequence ID" value="PSC72222.1"/>
    <property type="molecule type" value="Genomic_DNA"/>
</dbReference>
<feature type="transmembrane region" description="Helical" evidence="12">
    <location>
        <begin position="623"/>
        <end position="643"/>
    </location>
</feature>
<evidence type="ECO:0000256" key="12">
    <source>
        <dbReference type="SAM" id="Phobius"/>
    </source>
</evidence>
<dbReference type="PANTHER" id="PTHR23071:SF1">
    <property type="entry name" value="GPI ETHANOLAMINE PHOSPHATE TRANSFERASE 3"/>
    <property type="match status" value="1"/>
</dbReference>
<feature type="transmembrane region" description="Helical" evidence="12">
    <location>
        <begin position="1024"/>
        <end position="1046"/>
    </location>
</feature>
<comment type="pathway">
    <text evidence="2">Glycolipid biosynthesis; glycosylphosphatidylinositol-anchor biosynthesis.</text>
</comment>